<proteinExistence type="predicted"/>
<name>A0AAD3TKC8_NEPGR</name>
<keyword evidence="2" id="KW-1185">Reference proteome</keyword>
<accession>A0AAD3TKC8</accession>
<dbReference type="EMBL" id="BSYO01000040">
    <property type="protein sequence ID" value="GMH31520.1"/>
    <property type="molecule type" value="Genomic_DNA"/>
</dbReference>
<evidence type="ECO:0000313" key="1">
    <source>
        <dbReference type="EMBL" id="GMH31520.1"/>
    </source>
</evidence>
<comment type="caution">
    <text evidence="1">The sequence shown here is derived from an EMBL/GenBank/DDBJ whole genome shotgun (WGS) entry which is preliminary data.</text>
</comment>
<dbReference type="Proteomes" id="UP001279734">
    <property type="component" value="Unassembled WGS sequence"/>
</dbReference>
<reference evidence="1" key="1">
    <citation type="submission" date="2023-05" db="EMBL/GenBank/DDBJ databases">
        <title>Nepenthes gracilis genome sequencing.</title>
        <authorList>
            <person name="Fukushima K."/>
        </authorList>
    </citation>
    <scope>NUCLEOTIDE SEQUENCE</scope>
    <source>
        <strain evidence="1">SING2019-196</strain>
    </source>
</reference>
<gene>
    <name evidence="1" type="ORF">Nepgr_033363</name>
</gene>
<protein>
    <submittedName>
        <fullName evidence="1">Uncharacterized protein</fullName>
    </submittedName>
</protein>
<dbReference type="AlphaFoldDB" id="A0AAD3TKC8"/>
<sequence>MKSFGLPWAMIEEAPVVDNCTAAVQKLESQLILSEVQKKTTISGMGKEKGYCPGDSVWSENSMTTCNRNISTLDHDDDQDFGVSWGMIMMIIIVEHDDQTVGKLRDQNS</sequence>
<evidence type="ECO:0000313" key="2">
    <source>
        <dbReference type="Proteomes" id="UP001279734"/>
    </source>
</evidence>
<organism evidence="1 2">
    <name type="scientific">Nepenthes gracilis</name>
    <name type="common">Slender pitcher plant</name>
    <dbReference type="NCBI Taxonomy" id="150966"/>
    <lineage>
        <taxon>Eukaryota</taxon>
        <taxon>Viridiplantae</taxon>
        <taxon>Streptophyta</taxon>
        <taxon>Embryophyta</taxon>
        <taxon>Tracheophyta</taxon>
        <taxon>Spermatophyta</taxon>
        <taxon>Magnoliopsida</taxon>
        <taxon>eudicotyledons</taxon>
        <taxon>Gunneridae</taxon>
        <taxon>Pentapetalae</taxon>
        <taxon>Caryophyllales</taxon>
        <taxon>Nepenthaceae</taxon>
        <taxon>Nepenthes</taxon>
    </lineage>
</organism>